<reference evidence="1 2" key="1">
    <citation type="submission" date="2020-08" db="EMBL/GenBank/DDBJ databases">
        <title>Winkia gen. nov., sp. nov., isolated from faeces of the Anser albifrons in China.</title>
        <authorList>
            <person name="Liu Q."/>
        </authorList>
    </citation>
    <scope>NUCLEOTIDE SEQUENCE [LARGE SCALE GENOMIC DNA]</scope>
    <source>
        <strain evidence="1 2">C62</strain>
    </source>
</reference>
<dbReference type="AlphaFoldDB" id="A0A8I0G6N1"/>
<dbReference type="Proteomes" id="UP000627538">
    <property type="component" value="Unassembled WGS sequence"/>
</dbReference>
<accession>A0A8I0G6N1</accession>
<gene>
    <name evidence="1" type="ORF">H8R10_00730</name>
</gene>
<organism evidence="1 2">
    <name type="scientific">Nanchangia anserum</name>
    <dbReference type="NCBI Taxonomy" id="2692125"/>
    <lineage>
        <taxon>Bacteria</taxon>
        <taxon>Bacillati</taxon>
        <taxon>Actinomycetota</taxon>
        <taxon>Actinomycetes</taxon>
        <taxon>Actinomycetales</taxon>
        <taxon>Actinomycetaceae</taxon>
        <taxon>Nanchangia</taxon>
    </lineage>
</organism>
<comment type="caution">
    <text evidence="1">The sequence shown here is derived from an EMBL/GenBank/DDBJ whole genome shotgun (WGS) entry which is preliminary data.</text>
</comment>
<keyword evidence="2" id="KW-1185">Reference proteome</keyword>
<sequence length="59" mass="6374">MKRVVGAGVTLVALGAIAWSIPPVRSAMTSAATRFTRAYSEREQQLRAVLMSESLPLAR</sequence>
<evidence type="ECO:0000313" key="2">
    <source>
        <dbReference type="Proteomes" id="UP000627538"/>
    </source>
</evidence>
<dbReference type="EMBL" id="JACRUO010000001">
    <property type="protein sequence ID" value="MBD3688770.1"/>
    <property type="molecule type" value="Genomic_DNA"/>
</dbReference>
<dbReference type="RefSeq" id="WP_191070873.1">
    <property type="nucleotide sequence ID" value="NZ_JACRUO010000001.1"/>
</dbReference>
<proteinExistence type="predicted"/>
<protein>
    <submittedName>
        <fullName evidence="1">Uncharacterized protein</fullName>
    </submittedName>
</protein>
<name>A0A8I0G6N1_9ACTO</name>
<evidence type="ECO:0000313" key="1">
    <source>
        <dbReference type="EMBL" id="MBD3688770.1"/>
    </source>
</evidence>